<dbReference type="PANTHER" id="PTHR42907">
    <property type="entry name" value="FMN-LINKED OXIDOREDUCTASES SUPERFAMILY PROTEIN"/>
    <property type="match status" value="1"/>
</dbReference>
<comment type="similarity">
    <text evidence="9">Belongs to the dus family.</text>
</comment>
<dbReference type="InterPro" id="IPR013785">
    <property type="entry name" value="Aldolase_TIM"/>
</dbReference>
<evidence type="ECO:0000256" key="2">
    <source>
        <dbReference type="ARBA" id="ARBA00022630"/>
    </source>
</evidence>
<dbReference type="Proteomes" id="UP000032420">
    <property type="component" value="Chromosome I"/>
</dbReference>
<keyword evidence="5 8" id="KW-0521">NADP</keyword>
<comment type="catalytic activity">
    <reaction evidence="8">
        <text>5,6-dihydrouridine(20a) in tRNA + NAD(+) = uridine(20a) in tRNA + NADH + H(+)</text>
        <dbReference type="Rhea" id="RHEA:53348"/>
        <dbReference type="Rhea" id="RHEA-COMP:13535"/>
        <dbReference type="Rhea" id="RHEA-COMP:13536"/>
        <dbReference type="ChEBI" id="CHEBI:15378"/>
        <dbReference type="ChEBI" id="CHEBI:57540"/>
        <dbReference type="ChEBI" id="CHEBI:57945"/>
        <dbReference type="ChEBI" id="CHEBI:65315"/>
        <dbReference type="ChEBI" id="CHEBI:74443"/>
    </reaction>
</comment>
<dbReference type="SUPFAM" id="SSF51395">
    <property type="entry name" value="FMN-linked oxidoreductases"/>
    <property type="match status" value="1"/>
</dbReference>
<feature type="site" description="Interacts with tRNA" evidence="8">
    <location>
        <position position="98"/>
    </location>
</feature>
<feature type="domain" description="DUS-like FMN-binding" evidence="12">
    <location>
        <begin position="13"/>
        <end position="312"/>
    </location>
</feature>
<dbReference type="EMBL" id="LM655252">
    <property type="protein sequence ID" value="CDZ16446.1"/>
    <property type="molecule type" value="Genomic_DNA"/>
</dbReference>
<comment type="cofactor">
    <cofactor evidence="8 9 11">
        <name>FMN</name>
        <dbReference type="ChEBI" id="CHEBI:58210"/>
    </cofactor>
</comment>
<evidence type="ECO:0000256" key="11">
    <source>
        <dbReference type="PIRSR" id="PIRSR006621-2"/>
    </source>
</evidence>
<feature type="active site" description="Proton donor" evidence="8 10">
    <location>
        <position position="101"/>
    </location>
</feature>
<keyword evidence="11" id="KW-0547">Nucleotide-binding</keyword>
<dbReference type="GO" id="GO:0102266">
    <property type="term" value="F:tRNA-dihydrouridine20a synthase activity"/>
    <property type="evidence" value="ECO:0007669"/>
    <property type="project" value="RHEA"/>
</dbReference>
<feature type="binding site" evidence="8 11">
    <location>
        <position position="71"/>
    </location>
    <ligand>
        <name>FMN</name>
        <dbReference type="ChEBI" id="CHEBI:58210"/>
    </ligand>
</feature>
<dbReference type="EC" id="1.3.1.91" evidence="8"/>
<organism evidence="13 14">
    <name type="scientific">Candidatus Johnevansia muelleri</name>
    <dbReference type="NCBI Taxonomy" id="1495769"/>
    <lineage>
        <taxon>Bacteria</taxon>
        <taxon>Pseudomonadati</taxon>
        <taxon>Pseudomonadota</taxon>
        <taxon>Gammaproteobacteria</taxon>
        <taxon>Candidatus Johnevansiales</taxon>
        <taxon>Candidatus Johnevansiaceae</taxon>
        <taxon>Candidatus Johnevansia</taxon>
    </lineage>
</organism>
<dbReference type="NCBIfam" id="NF008774">
    <property type="entry name" value="PRK11815.1"/>
    <property type="match status" value="1"/>
</dbReference>
<feature type="site" description="Interacts with tRNA; defines subfamily-specific binding signature" evidence="8">
    <location>
        <position position="302"/>
    </location>
</feature>
<comment type="catalytic activity">
    <reaction evidence="8">
        <text>5,6-dihydrouridine(20a) in tRNA + NADP(+) = uridine(20a) in tRNA + NADPH + H(+)</text>
        <dbReference type="Rhea" id="RHEA:53344"/>
        <dbReference type="Rhea" id="RHEA-COMP:13535"/>
        <dbReference type="Rhea" id="RHEA-COMP:13536"/>
        <dbReference type="ChEBI" id="CHEBI:15378"/>
        <dbReference type="ChEBI" id="CHEBI:57783"/>
        <dbReference type="ChEBI" id="CHEBI:58349"/>
        <dbReference type="ChEBI" id="CHEBI:65315"/>
        <dbReference type="ChEBI" id="CHEBI:74443"/>
    </reaction>
</comment>
<evidence type="ECO:0000256" key="3">
    <source>
        <dbReference type="ARBA" id="ARBA00022643"/>
    </source>
</evidence>
<proteinExistence type="inferred from homology"/>
<evidence type="ECO:0000256" key="6">
    <source>
        <dbReference type="ARBA" id="ARBA00022884"/>
    </source>
</evidence>
<dbReference type="STRING" id="1495769.CEM_179"/>
<dbReference type="Gene3D" id="1.20.120.1460">
    <property type="match status" value="1"/>
</dbReference>
<evidence type="ECO:0000256" key="9">
    <source>
        <dbReference type="PIRNR" id="PIRNR006621"/>
    </source>
</evidence>
<comment type="catalytic activity">
    <reaction evidence="8">
        <text>5,6-dihydrouridine(20) in tRNA + NAD(+) = uridine(20) in tRNA + NADH + H(+)</text>
        <dbReference type="Rhea" id="RHEA:53340"/>
        <dbReference type="Rhea" id="RHEA-COMP:13533"/>
        <dbReference type="Rhea" id="RHEA-COMP:13534"/>
        <dbReference type="ChEBI" id="CHEBI:15378"/>
        <dbReference type="ChEBI" id="CHEBI:57540"/>
        <dbReference type="ChEBI" id="CHEBI:57945"/>
        <dbReference type="ChEBI" id="CHEBI:65315"/>
        <dbReference type="ChEBI" id="CHEBI:74443"/>
        <dbReference type="EC" id="1.3.1.91"/>
    </reaction>
</comment>
<keyword evidence="2 8" id="KW-0285">Flavoprotein</keyword>
<keyword evidence="4 8" id="KW-0819">tRNA processing</keyword>
<dbReference type="GO" id="GO:0102264">
    <property type="term" value="F:tRNA-dihydrouridine20 synthase activity"/>
    <property type="evidence" value="ECO:0007669"/>
    <property type="project" value="UniProtKB-EC"/>
</dbReference>
<keyword evidence="6 8" id="KW-0694">RNA-binding</keyword>
<keyword evidence="7 8" id="KW-0560">Oxidoreductase</keyword>
<sequence length="340" mass="38795">MNINIFDSRRVSVAPMMGCTNRDYRVFARCLTQHALLYTEMVTTNALLYCNNLVRNRLLNYNVVEHPLALQIGGSDAGALSECAAMAESWKYDEVNLNVGCPSKRVMNNMIGVCLMANPKLVAKAIKKMREYTSLPITVKCRIGIENNPDVDLTNFVDIVSDAGCSTFIVHARKAFLNCISPKDNRNIPYLNYKTVYNLKKKYPNLYIGINGGIKTLSECHNHLCFVDSVMIGREAYKNPYFLSKIDNIFFDKLENINSRLDVIKKFRQYIVHRISEGINLNCITRHILGIFRGQPGGKKFRDLLTNNIHDKNYKLSIIIFDNAISMMREYYNECIKGGK</sequence>
<dbReference type="Gene3D" id="3.20.20.70">
    <property type="entry name" value="Aldolase class I"/>
    <property type="match status" value="1"/>
</dbReference>
<feature type="binding site" evidence="8 11">
    <location>
        <position position="171"/>
    </location>
    <ligand>
        <name>FMN</name>
        <dbReference type="ChEBI" id="CHEBI:58210"/>
    </ligand>
</feature>
<evidence type="ECO:0000256" key="7">
    <source>
        <dbReference type="ARBA" id="ARBA00023002"/>
    </source>
</evidence>
<dbReference type="CDD" id="cd02801">
    <property type="entry name" value="DUS_like_FMN"/>
    <property type="match status" value="1"/>
</dbReference>
<feature type="binding site" evidence="8 11">
    <location>
        <position position="140"/>
    </location>
    <ligand>
        <name>FMN</name>
        <dbReference type="ChEBI" id="CHEBI:58210"/>
    </ligand>
</feature>
<dbReference type="InterPro" id="IPR004653">
    <property type="entry name" value="DusA"/>
</dbReference>
<feature type="binding site" evidence="8 11">
    <location>
        <begin position="15"/>
        <end position="17"/>
    </location>
    <ligand>
        <name>FMN</name>
        <dbReference type="ChEBI" id="CHEBI:58210"/>
    </ligand>
</feature>
<dbReference type="InterPro" id="IPR001269">
    <property type="entry name" value="DUS_fam"/>
</dbReference>
<feature type="binding site" evidence="8 11">
    <location>
        <begin position="233"/>
        <end position="234"/>
    </location>
    <ligand>
        <name>FMN</name>
        <dbReference type="ChEBI" id="CHEBI:58210"/>
    </ligand>
</feature>
<dbReference type="HOGENOM" id="CLU_013299_2_1_6"/>
<keyword evidence="1 8" id="KW-0820">tRNA-binding</keyword>
<comment type="similarity">
    <text evidence="8">Belongs to the Dus family. DusA subfamily.</text>
</comment>
<dbReference type="InterPro" id="IPR035587">
    <property type="entry name" value="DUS-like_FMN-bd"/>
</dbReference>
<dbReference type="GO" id="GO:0000049">
    <property type="term" value="F:tRNA binding"/>
    <property type="evidence" value="ECO:0007669"/>
    <property type="project" value="UniProtKB-UniRule"/>
</dbReference>
<comment type="catalytic activity">
    <reaction evidence="8">
        <text>5,6-dihydrouridine(20) in tRNA + NADP(+) = uridine(20) in tRNA + NADPH + H(+)</text>
        <dbReference type="Rhea" id="RHEA:53336"/>
        <dbReference type="Rhea" id="RHEA-COMP:13533"/>
        <dbReference type="Rhea" id="RHEA-COMP:13534"/>
        <dbReference type="ChEBI" id="CHEBI:15378"/>
        <dbReference type="ChEBI" id="CHEBI:57783"/>
        <dbReference type="ChEBI" id="CHEBI:58349"/>
        <dbReference type="ChEBI" id="CHEBI:65315"/>
        <dbReference type="ChEBI" id="CHEBI:74443"/>
        <dbReference type="EC" id="1.3.1.91"/>
    </reaction>
</comment>
<dbReference type="NCBIfam" id="TIGR00742">
    <property type="entry name" value="yjbN"/>
    <property type="match status" value="1"/>
</dbReference>
<feature type="site" description="Interacts with tRNA; defines subfamily-specific binding signature" evidence="8">
    <location>
        <position position="183"/>
    </location>
</feature>
<feature type="site" description="Interacts with tRNA" evidence="8">
    <location>
        <position position="186"/>
    </location>
</feature>
<keyword evidence="14" id="KW-1185">Reference proteome</keyword>
<accession>A0A078KBA2</accession>
<evidence type="ECO:0000256" key="1">
    <source>
        <dbReference type="ARBA" id="ARBA00022555"/>
    </source>
</evidence>
<feature type="binding site" evidence="8 11">
    <location>
        <begin position="211"/>
        <end position="213"/>
    </location>
    <ligand>
        <name>FMN</name>
        <dbReference type="ChEBI" id="CHEBI:58210"/>
    </ligand>
</feature>
<dbReference type="OrthoDB" id="9783413at2"/>
<evidence type="ECO:0000259" key="12">
    <source>
        <dbReference type="Pfam" id="PF01207"/>
    </source>
</evidence>
<comment type="caution">
    <text evidence="8">Lacks conserved residue(s) required for the propagation of feature annotation.</text>
</comment>
<keyword evidence="3 8" id="KW-0288">FMN</keyword>
<name>A0A078KBA2_9GAMM</name>
<dbReference type="GO" id="GO:0010181">
    <property type="term" value="F:FMN binding"/>
    <property type="evidence" value="ECO:0007669"/>
    <property type="project" value="UniProtKB-UniRule"/>
</dbReference>
<dbReference type="PANTHER" id="PTHR42907:SF1">
    <property type="entry name" value="FMN-LINKED OXIDOREDUCTASES SUPERFAMILY PROTEIN"/>
    <property type="match status" value="1"/>
</dbReference>
<dbReference type="KEGG" id="eme:CEM_179"/>
<dbReference type="Pfam" id="PF01207">
    <property type="entry name" value="Dus"/>
    <property type="match status" value="1"/>
</dbReference>
<comment type="function">
    <text evidence="8">Catalyzes the synthesis of 5,6-dihydrouridine (D), a modified base found in the D-loop of most tRNAs, via the reduction of the C5-C6 double bond in target uridines. Specifically modifies U20 and U20a in tRNAs.</text>
</comment>
<evidence type="ECO:0000313" key="14">
    <source>
        <dbReference type="Proteomes" id="UP000032420"/>
    </source>
</evidence>
<evidence type="ECO:0000256" key="10">
    <source>
        <dbReference type="PIRSR" id="PIRSR006621-1"/>
    </source>
</evidence>
<evidence type="ECO:0000256" key="4">
    <source>
        <dbReference type="ARBA" id="ARBA00022694"/>
    </source>
</evidence>
<gene>
    <name evidence="8 13" type="primary">dusA</name>
    <name evidence="13" type="ORF">CEM_179</name>
</gene>
<dbReference type="GO" id="GO:0050660">
    <property type="term" value="F:flavin adenine dinucleotide binding"/>
    <property type="evidence" value="ECO:0007669"/>
    <property type="project" value="InterPro"/>
</dbReference>
<evidence type="ECO:0000313" key="13">
    <source>
        <dbReference type="EMBL" id="CDZ16446.1"/>
    </source>
</evidence>
<evidence type="ECO:0000256" key="5">
    <source>
        <dbReference type="ARBA" id="ARBA00022857"/>
    </source>
</evidence>
<dbReference type="HAMAP" id="MF_02041">
    <property type="entry name" value="DusA_subfam"/>
    <property type="match status" value="1"/>
</dbReference>
<dbReference type="AlphaFoldDB" id="A0A078KBA2"/>
<dbReference type="PIRSF" id="PIRSF006621">
    <property type="entry name" value="Dus"/>
    <property type="match status" value="1"/>
</dbReference>
<reference evidence="14" key="1">
    <citation type="submission" date="2014-07" db="EMBL/GenBank/DDBJ databases">
        <authorList>
            <person name="Santos-Garcia D."/>
        </authorList>
    </citation>
    <scope>NUCLEOTIDE SEQUENCE [LARGE SCALE GENOMIC DNA]</scope>
</reference>
<protein>
    <recommendedName>
        <fullName evidence="8">tRNA-dihydrouridine(20/20a) synthase</fullName>
        <ecNumber evidence="8">1.3.1.91</ecNumber>
    </recommendedName>
    <alternativeName>
        <fullName evidence="8">U20-specific dihydrouridine synthase</fullName>
        <shortName evidence="8">U20-specific Dus</shortName>
    </alternativeName>
    <alternativeName>
        <fullName evidence="8">tRNA-dihydrouridine synthase A</fullName>
    </alternativeName>
</protein>
<dbReference type="PATRIC" id="fig|1495769.3.peg.169"/>
<evidence type="ECO:0000256" key="8">
    <source>
        <dbReference type="HAMAP-Rule" id="MF_02041"/>
    </source>
</evidence>